<organism evidence="2 3">
    <name type="scientific">Armillaria ostoyae</name>
    <name type="common">Armillaria root rot fungus</name>
    <dbReference type="NCBI Taxonomy" id="47428"/>
    <lineage>
        <taxon>Eukaryota</taxon>
        <taxon>Fungi</taxon>
        <taxon>Dikarya</taxon>
        <taxon>Basidiomycota</taxon>
        <taxon>Agaricomycotina</taxon>
        <taxon>Agaricomycetes</taxon>
        <taxon>Agaricomycetidae</taxon>
        <taxon>Agaricales</taxon>
        <taxon>Marasmiineae</taxon>
        <taxon>Physalacriaceae</taxon>
        <taxon>Armillaria</taxon>
    </lineage>
</organism>
<reference evidence="3" key="1">
    <citation type="journal article" date="2017" name="Nat. Ecol. Evol.">
        <title>Genome expansion and lineage-specific genetic innovations in the forest pathogenic fungi Armillaria.</title>
        <authorList>
            <person name="Sipos G."/>
            <person name="Prasanna A.N."/>
            <person name="Walter M.C."/>
            <person name="O'Connor E."/>
            <person name="Balint B."/>
            <person name="Krizsan K."/>
            <person name="Kiss B."/>
            <person name="Hess J."/>
            <person name="Varga T."/>
            <person name="Slot J."/>
            <person name="Riley R."/>
            <person name="Boka B."/>
            <person name="Rigling D."/>
            <person name="Barry K."/>
            <person name="Lee J."/>
            <person name="Mihaltcheva S."/>
            <person name="LaButti K."/>
            <person name="Lipzen A."/>
            <person name="Waldron R."/>
            <person name="Moloney N.M."/>
            <person name="Sperisen C."/>
            <person name="Kredics L."/>
            <person name="Vagvoelgyi C."/>
            <person name="Patrignani A."/>
            <person name="Fitzpatrick D."/>
            <person name="Nagy I."/>
            <person name="Doyle S."/>
            <person name="Anderson J.B."/>
            <person name="Grigoriev I.V."/>
            <person name="Gueldener U."/>
            <person name="Muensterkoetter M."/>
            <person name="Nagy L.G."/>
        </authorList>
    </citation>
    <scope>NUCLEOTIDE SEQUENCE [LARGE SCALE GENOMIC DNA]</scope>
    <source>
        <strain evidence="3">C18/9</strain>
    </source>
</reference>
<keyword evidence="3" id="KW-1185">Reference proteome</keyword>
<dbReference type="Proteomes" id="UP000219338">
    <property type="component" value="Unassembled WGS sequence"/>
</dbReference>
<sequence>MLLKHNRAQQHLLRPRPDLPLSARSRNSPESVTREVANGLATLKYKFNFPTLLPFQLVIELSAQDKFGAPFSIPIFVGDGAASIGVAFEGQL</sequence>
<feature type="region of interest" description="Disordered" evidence="1">
    <location>
        <begin position="1"/>
        <end position="30"/>
    </location>
</feature>
<protein>
    <submittedName>
        <fullName evidence="2">Uncharacterized protein</fullName>
    </submittedName>
</protein>
<name>A0A284R3S0_ARMOS</name>
<evidence type="ECO:0000256" key="1">
    <source>
        <dbReference type="SAM" id="MobiDB-lite"/>
    </source>
</evidence>
<proteinExistence type="predicted"/>
<gene>
    <name evidence="2" type="ORF">ARMOST_06718</name>
</gene>
<accession>A0A284R3S0</accession>
<dbReference type="EMBL" id="FUEG01000004">
    <property type="protein sequence ID" value="SJL03364.1"/>
    <property type="molecule type" value="Genomic_DNA"/>
</dbReference>
<dbReference type="AlphaFoldDB" id="A0A284R3S0"/>
<evidence type="ECO:0000313" key="3">
    <source>
        <dbReference type="Proteomes" id="UP000219338"/>
    </source>
</evidence>
<evidence type="ECO:0000313" key="2">
    <source>
        <dbReference type="EMBL" id="SJL03364.1"/>
    </source>
</evidence>